<dbReference type="InterPro" id="IPR001144">
    <property type="entry name" value="Enterotoxin_A"/>
</dbReference>
<sequence length="167" mass="18625">MHSSSFFVFFGLLASLVSSVLATTLYRGDSRGPKTIKADGGFKAKGFTNPEGTLFEHVESQLKHPSRDPFISTTVSRSFAEKHTGKGFLYTLDSAKMGNAEIFNVAEEYKKADRKYGHADEEEFAVKHEIPWAAVTKVEQKNKEGQWKSLVLPTKRAIKFGDEDVFA</sequence>
<gene>
    <name evidence="6" type="ORF">PG999_007226</name>
</gene>
<dbReference type="GO" id="GO:0090729">
    <property type="term" value="F:toxin activity"/>
    <property type="evidence" value="ECO:0007669"/>
    <property type="project" value="UniProtKB-KW"/>
</dbReference>
<evidence type="ECO:0000256" key="5">
    <source>
        <dbReference type="SAM" id="SignalP"/>
    </source>
</evidence>
<feature type="signal peptide" evidence="5">
    <location>
        <begin position="1"/>
        <end position="22"/>
    </location>
</feature>
<evidence type="ECO:0000256" key="1">
    <source>
        <dbReference type="ARBA" id="ARBA00022656"/>
    </source>
</evidence>
<keyword evidence="3" id="KW-0843">Virulence</keyword>
<dbReference type="EMBL" id="JAQQWP010000006">
    <property type="protein sequence ID" value="KAK8115157.1"/>
    <property type="molecule type" value="Genomic_DNA"/>
</dbReference>
<reference evidence="6 7" key="1">
    <citation type="submission" date="2023-01" db="EMBL/GenBank/DDBJ databases">
        <title>Analysis of 21 Apiospora genomes using comparative genomics revels a genus with tremendous synthesis potential of carbohydrate active enzymes and secondary metabolites.</title>
        <authorList>
            <person name="Sorensen T."/>
        </authorList>
    </citation>
    <scope>NUCLEOTIDE SEQUENCE [LARGE SCALE GENOMIC DNA]</scope>
    <source>
        <strain evidence="6 7">CBS 117206</strain>
    </source>
</reference>
<evidence type="ECO:0000313" key="6">
    <source>
        <dbReference type="EMBL" id="KAK8115157.1"/>
    </source>
</evidence>
<evidence type="ECO:0000256" key="4">
    <source>
        <dbReference type="ARBA" id="ARBA00023157"/>
    </source>
</evidence>
<evidence type="ECO:0000256" key="2">
    <source>
        <dbReference type="ARBA" id="ARBA00022729"/>
    </source>
</evidence>
<dbReference type="Proteomes" id="UP001392437">
    <property type="component" value="Unassembled WGS sequence"/>
</dbReference>
<accession>A0AAW0QXQ5</accession>
<dbReference type="Pfam" id="PF01375">
    <property type="entry name" value="Enterotoxin_a"/>
    <property type="match status" value="1"/>
</dbReference>
<protein>
    <submittedName>
        <fullName evidence="6">Uncharacterized protein</fullName>
    </submittedName>
</protein>
<evidence type="ECO:0000313" key="7">
    <source>
        <dbReference type="Proteomes" id="UP001392437"/>
    </source>
</evidence>
<name>A0AAW0QXQ5_9PEZI</name>
<keyword evidence="4" id="KW-1015">Disulfide bond</keyword>
<proteinExistence type="predicted"/>
<dbReference type="AlphaFoldDB" id="A0AAW0QXQ5"/>
<dbReference type="Gene3D" id="3.90.210.10">
    <property type="entry name" value="Heat-Labile Enterotoxin, subunit A"/>
    <property type="match status" value="1"/>
</dbReference>
<keyword evidence="7" id="KW-1185">Reference proteome</keyword>
<comment type="caution">
    <text evidence="6">The sequence shown here is derived from an EMBL/GenBank/DDBJ whole genome shotgun (WGS) entry which is preliminary data.</text>
</comment>
<evidence type="ECO:0000256" key="3">
    <source>
        <dbReference type="ARBA" id="ARBA00023026"/>
    </source>
</evidence>
<keyword evidence="1" id="KW-0800">Toxin</keyword>
<feature type="chain" id="PRO_5043665176" evidence="5">
    <location>
        <begin position="23"/>
        <end position="167"/>
    </location>
</feature>
<keyword evidence="2 5" id="KW-0732">Signal</keyword>
<organism evidence="6 7">
    <name type="scientific">Apiospora kogelbergensis</name>
    <dbReference type="NCBI Taxonomy" id="1337665"/>
    <lineage>
        <taxon>Eukaryota</taxon>
        <taxon>Fungi</taxon>
        <taxon>Dikarya</taxon>
        <taxon>Ascomycota</taxon>
        <taxon>Pezizomycotina</taxon>
        <taxon>Sordariomycetes</taxon>
        <taxon>Xylariomycetidae</taxon>
        <taxon>Amphisphaeriales</taxon>
        <taxon>Apiosporaceae</taxon>
        <taxon>Apiospora</taxon>
    </lineage>
</organism>
<dbReference type="SUPFAM" id="SSF56399">
    <property type="entry name" value="ADP-ribosylation"/>
    <property type="match status" value="1"/>
</dbReference>